<dbReference type="Proteomes" id="UP000886893">
    <property type="component" value="Unassembled WGS sequence"/>
</dbReference>
<dbReference type="GO" id="GO:0005829">
    <property type="term" value="C:cytosol"/>
    <property type="evidence" value="ECO:0007669"/>
    <property type="project" value="TreeGrafter"/>
</dbReference>
<dbReference type="GO" id="GO:0016788">
    <property type="term" value="F:hydrolase activity, acting on ester bonds"/>
    <property type="evidence" value="ECO:0007669"/>
    <property type="project" value="UniProtKB-UniRule"/>
</dbReference>
<dbReference type="InterPro" id="IPR037027">
    <property type="entry name" value="YqgF/RNaseH-like_dom_sf"/>
</dbReference>
<evidence type="ECO:0000256" key="2">
    <source>
        <dbReference type="ARBA" id="ARBA00022517"/>
    </source>
</evidence>
<dbReference type="Pfam" id="PF03652">
    <property type="entry name" value="RuvX"/>
    <property type="match status" value="1"/>
</dbReference>
<dbReference type="HAMAP" id="MF_00651">
    <property type="entry name" value="Nuclease_YqgF"/>
    <property type="match status" value="1"/>
</dbReference>
<keyword evidence="1 5" id="KW-0963">Cytoplasm</keyword>
<dbReference type="PANTHER" id="PTHR33317:SF4">
    <property type="entry name" value="POLYNUCLEOTIDYL TRANSFERASE, RIBONUCLEASE H-LIKE SUPERFAMILY PROTEIN"/>
    <property type="match status" value="1"/>
</dbReference>
<reference evidence="7" key="2">
    <citation type="journal article" date="2021" name="PeerJ">
        <title>Extensive microbial diversity within the chicken gut microbiome revealed by metagenomics and culture.</title>
        <authorList>
            <person name="Gilroy R."/>
            <person name="Ravi A."/>
            <person name="Getino M."/>
            <person name="Pursley I."/>
            <person name="Horton D.L."/>
            <person name="Alikhan N.F."/>
            <person name="Baker D."/>
            <person name="Gharbi K."/>
            <person name="Hall N."/>
            <person name="Watson M."/>
            <person name="Adriaenssens E.M."/>
            <person name="Foster-Nyarko E."/>
            <person name="Jarju S."/>
            <person name="Secka A."/>
            <person name="Antonio M."/>
            <person name="Oren A."/>
            <person name="Chaudhuri R.R."/>
            <person name="La Ragione R."/>
            <person name="Hildebrand F."/>
            <person name="Pallen M.J."/>
        </authorList>
    </citation>
    <scope>NUCLEOTIDE SEQUENCE</scope>
    <source>
        <strain evidence="7">14508</strain>
    </source>
</reference>
<dbReference type="EC" id="3.1.-.-" evidence="5"/>
<comment type="caution">
    <text evidence="7">The sequence shown here is derived from an EMBL/GenBank/DDBJ whole genome shotgun (WGS) entry which is preliminary data.</text>
</comment>
<dbReference type="Gene3D" id="3.30.420.140">
    <property type="entry name" value="YqgF/RNase H-like domain"/>
    <property type="match status" value="1"/>
</dbReference>
<evidence type="ECO:0000256" key="4">
    <source>
        <dbReference type="ARBA" id="ARBA00022801"/>
    </source>
</evidence>
<dbReference type="GO" id="GO:0000967">
    <property type="term" value="P:rRNA 5'-end processing"/>
    <property type="evidence" value="ECO:0007669"/>
    <property type="project" value="UniProtKB-UniRule"/>
</dbReference>
<gene>
    <name evidence="7" type="primary">ruvX</name>
    <name evidence="7" type="ORF">IAD04_02520</name>
</gene>
<keyword evidence="3 5" id="KW-0540">Nuclease</keyword>
<evidence type="ECO:0000259" key="6">
    <source>
        <dbReference type="SMART" id="SM00732"/>
    </source>
</evidence>
<dbReference type="InterPro" id="IPR005227">
    <property type="entry name" value="YqgF"/>
</dbReference>
<accession>A0A9D1G7U2</accession>
<dbReference type="CDD" id="cd16964">
    <property type="entry name" value="YqgF"/>
    <property type="match status" value="1"/>
</dbReference>
<comment type="similarity">
    <text evidence="5">Belongs to the YqgF HJR family.</text>
</comment>
<dbReference type="SUPFAM" id="SSF53098">
    <property type="entry name" value="Ribonuclease H-like"/>
    <property type="match status" value="1"/>
</dbReference>
<dbReference type="GO" id="GO:0004518">
    <property type="term" value="F:nuclease activity"/>
    <property type="evidence" value="ECO:0007669"/>
    <property type="project" value="UniProtKB-KW"/>
</dbReference>
<dbReference type="InterPro" id="IPR006641">
    <property type="entry name" value="YqgF/RNaseH-like_dom"/>
</dbReference>
<dbReference type="NCBIfam" id="TIGR00250">
    <property type="entry name" value="RNAse_H_YqgF"/>
    <property type="match status" value="1"/>
</dbReference>
<protein>
    <recommendedName>
        <fullName evidence="5">Putative pre-16S rRNA nuclease</fullName>
        <ecNumber evidence="5">3.1.-.-</ecNumber>
    </recommendedName>
</protein>
<dbReference type="SMART" id="SM00732">
    <property type="entry name" value="YqgFc"/>
    <property type="match status" value="1"/>
</dbReference>
<dbReference type="InterPro" id="IPR012337">
    <property type="entry name" value="RNaseH-like_sf"/>
</dbReference>
<feature type="domain" description="YqgF/RNase H-like" evidence="6">
    <location>
        <begin position="1"/>
        <end position="102"/>
    </location>
</feature>
<dbReference type="PANTHER" id="PTHR33317">
    <property type="entry name" value="POLYNUCLEOTIDYL TRANSFERASE, RIBONUCLEASE H-LIKE SUPERFAMILY PROTEIN"/>
    <property type="match status" value="1"/>
</dbReference>
<sequence length="137" mass="15523">MKAMGLDIGSVTIGVALSDALKMIANAYTVIRYQTEGDEVIQQIVDIIVENEVDEIVIGMPYHMNKDESEGCLRSKRFKEAIEKKIKVKISFMDERLSTVSAQKSLIDFDLSRKKRKKIVDKIAATIILQNYLDARK</sequence>
<evidence type="ECO:0000313" key="7">
    <source>
        <dbReference type="EMBL" id="HIT17239.1"/>
    </source>
</evidence>
<dbReference type="AlphaFoldDB" id="A0A9D1G7U2"/>
<evidence type="ECO:0000256" key="1">
    <source>
        <dbReference type="ARBA" id="ARBA00022490"/>
    </source>
</evidence>
<name>A0A9D1G7U2_9FIRM</name>
<comment type="function">
    <text evidence="5">Could be a nuclease involved in processing of the 5'-end of pre-16S rRNA.</text>
</comment>
<comment type="subcellular location">
    <subcellularLocation>
        <location evidence="5">Cytoplasm</location>
    </subcellularLocation>
</comment>
<evidence type="ECO:0000313" key="8">
    <source>
        <dbReference type="Proteomes" id="UP000886893"/>
    </source>
</evidence>
<keyword evidence="2 5" id="KW-0690">Ribosome biogenesis</keyword>
<evidence type="ECO:0000256" key="3">
    <source>
        <dbReference type="ARBA" id="ARBA00022722"/>
    </source>
</evidence>
<evidence type="ECO:0000256" key="5">
    <source>
        <dbReference type="HAMAP-Rule" id="MF_00651"/>
    </source>
</evidence>
<dbReference type="EMBL" id="DVKI01000081">
    <property type="protein sequence ID" value="HIT17239.1"/>
    <property type="molecule type" value="Genomic_DNA"/>
</dbReference>
<organism evidence="7 8">
    <name type="scientific">Candidatus Caccosoma faecigallinarum</name>
    <dbReference type="NCBI Taxonomy" id="2840720"/>
    <lineage>
        <taxon>Bacteria</taxon>
        <taxon>Bacillati</taxon>
        <taxon>Bacillota</taxon>
        <taxon>Bacillota incertae sedis</taxon>
        <taxon>Candidatus Caccosoma</taxon>
    </lineage>
</organism>
<keyword evidence="4 5" id="KW-0378">Hydrolase</keyword>
<proteinExistence type="inferred from homology"/>
<reference evidence="7" key="1">
    <citation type="submission" date="2020-10" db="EMBL/GenBank/DDBJ databases">
        <authorList>
            <person name="Gilroy R."/>
        </authorList>
    </citation>
    <scope>NUCLEOTIDE SEQUENCE</scope>
    <source>
        <strain evidence="7">14508</strain>
    </source>
</reference>